<feature type="domain" description="Protein kinase" evidence="4">
    <location>
        <begin position="14"/>
        <end position="266"/>
    </location>
</feature>
<dbReference type="PANTHER" id="PTHR22847">
    <property type="entry name" value="WD40 REPEAT PROTEIN"/>
    <property type="match status" value="1"/>
</dbReference>
<dbReference type="SMART" id="SM00320">
    <property type="entry name" value="WD40"/>
    <property type="match status" value="17"/>
</dbReference>
<dbReference type="Pfam" id="PF00069">
    <property type="entry name" value="Pkinase"/>
    <property type="match status" value="1"/>
</dbReference>
<evidence type="ECO:0000256" key="1">
    <source>
        <dbReference type="ARBA" id="ARBA00022574"/>
    </source>
</evidence>
<sequence length="1338" mass="151275">MINSRQIQVENIQVKIGNKIAKGRQSDVYRGEMVDGSVVAIKVQKSTSEDEKKILQTLKGKAFKYIIQVLAFEEIEEELFIIMELGEKIDLISLPDKRKTCLEMAKGVQEFHQLGYFHRDLKLINYVVGKDKKIKLTDFGIAKTITKESNIINNGTMIYMAPEMFVNKYYDSTIDIWSLGMIFYEIFNNQPFFELNEVHKLIEECIGITQQQINKKIKESKKNVSEVWQSKLLQKMIVQRLDNERKLDLSRQRISIDEVVQELEQLNDLEQFQFERKEDLNEILISLKDIDSKAFIAIIEMLRNQKSLDILEFLSKQEYQQHLAQLGQYNVNKIRNAIINISQHIFNKNDYSHETYQQIRQQLHSNISKEEKIVDFLKFLVHLTAIDRQFIQSGSNSLNLLVEMKADLNNQSWEEIRIKDTSLIGGTFVRCNFNGSEFDGVDVSGMNLNGAQLFNCKWRKIKIHELSQIDGHTQKVYSVCFSPDGNILTSGSRGNSISLWDVRTGQQKNKLEGHTSAVYSVCFSPDGKTLASGSKDKTIRLWDVKTGQQKNKLEGHTSAVYSVCFSPDGNTLASGSKDKTIRLWDVKTKKLMYKLDGHSDFINSVCFSPDGSTLASGSKDKTICLWDVKTKKLMYKIDGHRDIVNSVCFSPDGNTLASGSKDETIRLWDVKTKKLLHKLDHHDYVNSVCFSPDGNTLASGSDDKSIDLWDVKTGQQKNKFNGHNDPVNSVCFSPDGNTLASGCKANFLRFFHSGNRDNTIRLWDIKTGLQKHKLDGHPNSVDFVCFSPDGNTVASGSHDSIRLWDVKTGQQKIKLDVDTVIIRSICFFPDGNTLATGFNNSICFWDVKTGKQKKELTIRRSFDSICFSPDGNTIAGGNDKSIELWDVKTRQQKNILNCHTKTVYSLCFSLDGNTLASSSDNSIRFWDVKTGFLKNKIDGHIGSIRSVCFSPDGNTLASGHSGPILLWDVKTGKQKYKLDGHTNFLQSVCFSPDGNTLASGSADNSIGLWDVKTGQQINKLDEHSETVYSVCFSPDGNTLASSSYDKSIRLWDVKTGQQKNNLDGHSVSVYSFCFSPDRNTLASVNQDNSILLWDVKTGQQKNKLCGHDNQVKLVCFSPDGNTLASCSDNSICLWDVQTGQQKTMLDCQTIDSNTVCFSPDQKTLAFCDQDNTILLWDFQIGQYIAKMNCFIKVRSLRFSSDGTILAYYVLNSDEAENDNENIDQDVNAGDNYEYGDQDVDENNFFLVHLRDVKTGQSIEPTDKRCKDNLDQFLTPLSQHNQFAKMNQNLNILHISQQAIFQAKGALIFKSSFVNQTGIDLKTLFQQKGSCILDDYQKN</sequence>
<feature type="repeat" description="WD" evidence="3">
    <location>
        <begin position="720"/>
        <end position="773"/>
    </location>
</feature>
<dbReference type="SMART" id="SM00220">
    <property type="entry name" value="S_TKc"/>
    <property type="match status" value="1"/>
</dbReference>
<comment type="caution">
    <text evidence="5">The sequence shown here is derived from an EMBL/GenBank/DDBJ whole genome shotgun (WGS) entry which is preliminary data.</text>
</comment>
<feature type="repeat" description="WD" evidence="3">
    <location>
        <begin position="678"/>
        <end position="719"/>
    </location>
</feature>
<gene>
    <name evidence="5" type="ORF">PSON_ATCC_30995.1.T1140213</name>
</gene>
<accession>A0A8S1QPM9</accession>
<dbReference type="GO" id="GO:0004672">
    <property type="term" value="F:protein kinase activity"/>
    <property type="evidence" value="ECO:0007669"/>
    <property type="project" value="InterPro"/>
</dbReference>
<keyword evidence="2" id="KW-0677">Repeat</keyword>
<evidence type="ECO:0000313" key="6">
    <source>
        <dbReference type="Proteomes" id="UP000692954"/>
    </source>
</evidence>
<dbReference type="PROSITE" id="PS50082">
    <property type="entry name" value="WD_REPEATS_2"/>
    <property type="match status" value="16"/>
</dbReference>
<evidence type="ECO:0000256" key="2">
    <source>
        <dbReference type="ARBA" id="ARBA00022737"/>
    </source>
</evidence>
<feature type="repeat" description="WD" evidence="3">
    <location>
        <begin position="637"/>
        <end position="678"/>
    </location>
</feature>
<feature type="repeat" description="WD" evidence="3">
    <location>
        <begin position="469"/>
        <end position="510"/>
    </location>
</feature>
<dbReference type="PROSITE" id="PS00678">
    <property type="entry name" value="WD_REPEATS_1"/>
    <property type="match status" value="9"/>
</dbReference>
<dbReference type="Pfam" id="PF00400">
    <property type="entry name" value="WD40"/>
    <property type="match status" value="17"/>
</dbReference>
<feature type="repeat" description="WD" evidence="3">
    <location>
        <begin position="937"/>
        <end position="977"/>
    </location>
</feature>
<feature type="repeat" description="WD" evidence="3">
    <location>
        <begin position="896"/>
        <end position="931"/>
    </location>
</feature>
<dbReference type="GO" id="GO:0005524">
    <property type="term" value="F:ATP binding"/>
    <property type="evidence" value="ECO:0007669"/>
    <property type="project" value="InterPro"/>
</dbReference>
<dbReference type="PANTHER" id="PTHR22847:SF637">
    <property type="entry name" value="WD REPEAT DOMAIN 5B"/>
    <property type="match status" value="1"/>
</dbReference>
<dbReference type="PROSITE" id="PS50011">
    <property type="entry name" value="PROTEIN_KINASE_DOM"/>
    <property type="match status" value="1"/>
</dbReference>
<proteinExistence type="predicted"/>
<feature type="repeat" description="WD" evidence="3">
    <location>
        <begin position="864"/>
        <end position="895"/>
    </location>
</feature>
<dbReference type="EMBL" id="CAJJDN010000114">
    <property type="protein sequence ID" value="CAD8117753.1"/>
    <property type="molecule type" value="Genomic_DNA"/>
</dbReference>
<dbReference type="GO" id="GO:1990234">
    <property type="term" value="C:transferase complex"/>
    <property type="evidence" value="ECO:0007669"/>
    <property type="project" value="UniProtKB-ARBA"/>
</dbReference>
<feature type="repeat" description="WD" evidence="3">
    <location>
        <begin position="1104"/>
        <end position="1144"/>
    </location>
</feature>
<feature type="repeat" description="WD" evidence="3">
    <location>
        <begin position="511"/>
        <end position="552"/>
    </location>
</feature>
<evidence type="ECO:0000256" key="3">
    <source>
        <dbReference type="PROSITE-ProRule" id="PRU00221"/>
    </source>
</evidence>
<feature type="repeat" description="WD" evidence="3">
    <location>
        <begin position="978"/>
        <end position="1019"/>
    </location>
</feature>
<keyword evidence="1 3" id="KW-0853">WD repeat</keyword>
<feature type="repeat" description="WD" evidence="3">
    <location>
        <begin position="553"/>
        <end position="594"/>
    </location>
</feature>
<dbReference type="InterPro" id="IPR001680">
    <property type="entry name" value="WD40_rpt"/>
</dbReference>
<name>A0A8S1QPM9_9CILI</name>
<evidence type="ECO:0000259" key="4">
    <source>
        <dbReference type="PROSITE" id="PS50011"/>
    </source>
</evidence>
<dbReference type="InterPro" id="IPR019775">
    <property type="entry name" value="WD40_repeat_CS"/>
</dbReference>
<feature type="repeat" description="WD" evidence="3">
    <location>
        <begin position="1062"/>
        <end position="1103"/>
    </location>
</feature>
<dbReference type="PROSITE" id="PS50294">
    <property type="entry name" value="WD_REPEATS_REGION"/>
    <property type="match status" value="13"/>
</dbReference>
<feature type="repeat" description="WD" evidence="3">
    <location>
        <begin position="595"/>
        <end position="636"/>
    </location>
</feature>
<dbReference type="PROSITE" id="PS00108">
    <property type="entry name" value="PROTEIN_KINASE_ST"/>
    <property type="match status" value="1"/>
</dbReference>
<reference evidence="5" key="1">
    <citation type="submission" date="2021-01" db="EMBL/GenBank/DDBJ databases">
        <authorList>
            <consortium name="Genoscope - CEA"/>
            <person name="William W."/>
        </authorList>
    </citation>
    <scope>NUCLEOTIDE SEQUENCE</scope>
</reference>
<keyword evidence="6" id="KW-1185">Reference proteome</keyword>
<evidence type="ECO:0000313" key="5">
    <source>
        <dbReference type="EMBL" id="CAD8117753.1"/>
    </source>
</evidence>
<feature type="repeat" description="WD" evidence="3">
    <location>
        <begin position="1020"/>
        <end position="1061"/>
    </location>
</feature>
<protein>
    <recommendedName>
        <fullName evidence="4">Protein kinase domain-containing protein</fullName>
    </recommendedName>
</protein>
<dbReference type="CDD" id="cd00200">
    <property type="entry name" value="WD40"/>
    <property type="match status" value="2"/>
</dbReference>
<dbReference type="Proteomes" id="UP000692954">
    <property type="component" value="Unassembled WGS sequence"/>
</dbReference>
<dbReference type="InterPro" id="IPR008271">
    <property type="entry name" value="Ser/Thr_kinase_AS"/>
</dbReference>
<dbReference type="InterPro" id="IPR000719">
    <property type="entry name" value="Prot_kinase_dom"/>
</dbReference>
<feature type="repeat" description="WD" evidence="3">
    <location>
        <begin position="774"/>
        <end position="814"/>
    </location>
</feature>
<organism evidence="5 6">
    <name type="scientific">Paramecium sonneborni</name>
    <dbReference type="NCBI Taxonomy" id="65129"/>
    <lineage>
        <taxon>Eukaryota</taxon>
        <taxon>Sar</taxon>
        <taxon>Alveolata</taxon>
        <taxon>Ciliophora</taxon>
        <taxon>Intramacronucleata</taxon>
        <taxon>Oligohymenophorea</taxon>
        <taxon>Peniculida</taxon>
        <taxon>Parameciidae</taxon>
        <taxon>Paramecium</taxon>
    </lineage>
</organism>
<feature type="repeat" description="WD" evidence="3">
    <location>
        <begin position="1145"/>
        <end position="1186"/>
    </location>
</feature>
<dbReference type="CDD" id="cd00180">
    <property type="entry name" value="PKc"/>
    <property type="match status" value="1"/>
</dbReference>